<dbReference type="InterPro" id="IPR025164">
    <property type="entry name" value="Toastrack_DUF4097"/>
</dbReference>
<organism evidence="2 3">
    <name type="scientific">Streptomyces venezuelae</name>
    <dbReference type="NCBI Taxonomy" id="54571"/>
    <lineage>
        <taxon>Bacteria</taxon>
        <taxon>Bacillati</taxon>
        <taxon>Actinomycetota</taxon>
        <taxon>Actinomycetes</taxon>
        <taxon>Kitasatosporales</taxon>
        <taxon>Streptomycetaceae</taxon>
        <taxon>Streptomyces</taxon>
    </lineage>
</organism>
<name>A0A5P2D288_STRVZ</name>
<evidence type="ECO:0000259" key="1">
    <source>
        <dbReference type="Pfam" id="PF13349"/>
    </source>
</evidence>
<feature type="domain" description="DUF4097" evidence="1">
    <location>
        <begin position="21"/>
        <end position="267"/>
    </location>
</feature>
<sequence>MPAFETTEAISAIVEIEVGSIRITASKRTDTLVEVLPGNPGHDGDVRAAEATKVSCSGNTLTVKGPKKSGLFGRTPTVEVSIELPTGSEVRAGTVVGDIDLVGAFADCRLKTAMGELRIDRATTVHLKNDHGGVHVEEITGDADITVSGRAEIGRIDGRAVLGNANGETILGTVAGDLRAKVSNGSITVGAAHAGVDARSSNGPIRIGEVVRGRVVLETAVGEVEVGIRRATAAWLDVHTDLGSVQNHLGCVDGPTATDETVEVRARSGYGDIVIHRA</sequence>
<dbReference type="EMBL" id="CP029190">
    <property type="protein sequence ID" value="QES48148.1"/>
    <property type="molecule type" value="Genomic_DNA"/>
</dbReference>
<evidence type="ECO:0000313" key="3">
    <source>
        <dbReference type="Proteomes" id="UP000325211"/>
    </source>
</evidence>
<protein>
    <recommendedName>
        <fullName evidence="1">DUF4097 domain-containing protein</fullName>
    </recommendedName>
</protein>
<dbReference type="RefSeq" id="WP_150207261.1">
    <property type="nucleotide sequence ID" value="NZ_CP029190.1"/>
</dbReference>
<dbReference type="Proteomes" id="UP000325211">
    <property type="component" value="Chromosome"/>
</dbReference>
<reference evidence="2 3" key="1">
    <citation type="submission" date="2018-05" db="EMBL/GenBank/DDBJ databases">
        <title>Streptomyces venezuelae.</title>
        <authorList>
            <person name="Kim W."/>
            <person name="Lee N."/>
            <person name="Cho B.-K."/>
        </authorList>
    </citation>
    <scope>NUCLEOTIDE SEQUENCE [LARGE SCALE GENOMIC DNA]</scope>
    <source>
        <strain evidence="2 3">ATCC 21782</strain>
    </source>
</reference>
<evidence type="ECO:0000313" key="2">
    <source>
        <dbReference type="EMBL" id="QES48148.1"/>
    </source>
</evidence>
<dbReference type="OrthoDB" id="3252095at2"/>
<dbReference type="AlphaFoldDB" id="A0A5P2D288"/>
<proteinExistence type="predicted"/>
<dbReference type="Pfam" id="PF13349">
    <property type="entry name" value="DUF4097"/>
    <property type="match status" value="1"/>
</dbReference>
<gene>
    <name evidence="2" type="ORF">DEJ50_10320</name>
</gene>
<accession>A0A5P2D288</accession>